<dbReference type="CDD" id="cd00761">
    <property type="entry name" value="Glyco_tranf_GTA_type"/>
    <property type="match status" value="1"/>
</dbReference>
<comment type="caution">
    <text evidence="2">The sequence shown here is derived from an EMBL/GenBank/DDBJ whole genome shotgun (WGS) entry which is preliminary data.</text>
</comment>
<proteinExistence type="predicted"/>
<name>A0ABX2AQ11_9BACT</name>
<dbReference type="InterPro" id="IPR001173">
    <property type="entry name" value="Glyco_trans_2-like"/>
</dbReference>
<dbReference type="EMBL" id="JABKKE010000001">
    <property type="protein sequence ID" value="NPE12787.1"/>
    <property type="molecule type" value="Genomic_DNA"/>
</dbReference>
<organism evidence="2 3">
    <name type="scientific">Xylanibacter rodentium</name>
    <dbReference type="NCBI Taxonomy" id="2736289"/>
    <lineage>
        <taxon>Bacteria</taxon>
        <taxon>Pseudomonadati</taxon>
        <taxon>Bacteroidota</taxon>
        <taxon>Bacteroidia</taxon>
        <taxon>Bacteroidales</taxon>
        <taxon>Prevotellaceae</taxon>
        <taxon>Xylanibacter</taxon>
    </lineage>
</organism>
<dbReference type="GeneID" id="82156196"/>
<reference evidence="2 3" key="1">
    <citation type="submission" date="2020-05" db="EMBL/GenBank/DDBJ databases">
        <title>Distinct polysaccharide utilization as determinants for interspecies competition between intestinal Prevotella spp.</title>
        <authorList>
            <person name="Galvez E.J.C."/>
            <person name="Iljazovic A."/>
            <person name="Strowig T."/>
        </authorList>
    </citation>
    <scope>NUCLEOTIDE SEQUENCE [LARGE SCALE GENOMIC DNA]</scope>
    <source>
        <strain evidence="2 3">PROD</strain>
    </source>
</reference>
<evidence type="ECO:0000313" key="3">
    <source>
        <dbReference type="Proteomes" id="UP001193734"/>
    </source>
</evidence>
<sequence>MYTDKIYKQYNKTPLVTFIVTCYNLPIWMIKECLESILALSLRPFEREIILVDDGSETSPVNELSGHLDDIIYVRQKNGGLSEARNAGIRMATGLYLQFVDGDDKLIQAGYEHCLDIVRYHDMPDMVLFDLSSKMTNQMTFTEVKPVCGTEYMQHNNIHPSSCGYIVKRTTLGELRFTPGIYHEDEEFTPQLLLRAEIIYPTLATAYFYRRRTGSIISDQNKRSILKRLNDKKQVIIRLNDMSDRLPHNDRTAINRRVAQLTMDYIYNIIIQIHSRKYLDKQLAELHSKGLFPLPDKEYTTKYKWFRRMTNSNMGLTVLMRTLPFLKKER</sequence>
<dbReference type="Pfam" id="PF00535">
    <property type="entry name" value="Glycos_transf_2"/>
    <property type="match status" value="1"/>
</dbReference>
<keyword evidence="3" id="KW-1185">Reference proteome</keyword>
<gene>
    <name evidence="2" type="ORF">HPS55_00305</name>
</gene>
<evidence type="ECO:0000313" key="2">
    <source>
        <dbReference type="EMBL" id="NPE12787.1"/>
    </source>
</evidence>
<feature type="domain" description="Glycosyltransferase 2-like" evidence="1">
    <location>
        <begin position="18"/>
        <end position="106"/>
    </location>
</feature>
<dbReference type="RefSeq" id="WP_172173337.1">
    <property type="nucleotide sequence ID" value="NZ_CASGIA010000008.1"/>
</dbReference>
<dbReference type="InterPro" id="IPR029044">
    <property type="entry name" value="Nucleotide-diphossugar_trans"/>
</dbReference>
<dbReference type="PANTHER" id="PTHR22916">
    <property type="entry name" value="GLYCOSYLTRANSFERASE"/>
    <property type="match status" value="1"/>
</dbReference>
<evidence type="ECO:0000259" key="1">
    <source>
        <dbReference type="Pfam" id="PF00535"/>
    </source>
</evidence>
<dbReference type="Proteomes" id="UP001193734">
    <property type="component" value="Unassembled WGS sequence"/>
</dbReference>
<dbReference type="Gene3D" id="3.90.550.10">
    <property type="entry name" value="Spore Coat Polysaccharide Biosynthesis Protein SpsA, Chain A"/>
    <property type="match status" value="1"/>
</dbReference>
<protein>
    <submittedName>
        <fullName evidence="2">Glycosyltransferase</fullName>
    </submittedName>
</protein>
<accession>A0ABX2AQ11</accession>
<dbReference type="SUPFAM" id="SSF53448">
    <property type="entry name" value="Nucleotide-diphospho-sugar transferases"/>
    <property type="match status" value="1"/>
</dbReference>